<dbReference type="Proteomes" id="UP001177212">
    <property type="component" value="Unassembled WGS sequence"/>
</dbReference>
<name>A0ABT9F9Y8_9GAMM</name>
<evidence type="ECO:0000313" key="2">
    <source>
        <dbReference type="EMBL" id="MDP2563584.1"/>
    </source>
</evidence>
<keyword evidence="3" id="KW-1185">Reference proteome</keyword>
<feature type="transmembrane region" description="Helical" evidence="1">
    <location>
        <begin position="32"/>
        <end position="52"/>
    </location>
</feature>
<evidence type="ECO:0000256" key="1">
    <source>
        <dbReference type="SAM" id="Phobius"/>
    </source>
</evidence>
<proteinExistence type="predicted"/>
<protein>
    <recommendedName>
        <fullName evidence="4">Orphan protein membrane protein</fullName>
    </recommendedName>
</protein>
<evidence type="ECO:0008006" key="4">
    <source>
        <dbReference type="Google" id="ProtNLM"/>
    </source>
</evidence>
<organism evidence="2 3">
    <name type="scientific">Pseudoalteromonas marina</name>
    <dbReference type="NCBI Taxonomy" id="267375"/>
    <lineage>
        <taxon>Bacteria</taxon>
        <taxon>Pseudomonadati</taxon>
        <taxon>Pseudomonadota</taxon>
        <taxon>Gammaproteobacteria</taxon>
        <taxon>Alteromonadales</taxon>
        <taxon>Pseudoalteromonadaceae</taxon>
        <taxon>Pseudoalteromonas</taxon>
    </lineage>
</organism>
<gene>
    <name evidence="2" type="ORF">Q8W34_03025</name>
</gene>
<keyword evidence="1" id="KW-0472">Membrane</keyword>
<dbReference type="RefSeq" id="WP_138741030.1">
    <property type="nucleotide sequence ID" value="NZ_CALSLX010000001.1"/>
</dbReference>
<reference evidence="2" key="1">
    <citation type="submission" date="2023-07" db="EMBL/GenBank/DDBJ databases">
        <title>Genome content predicts the carbon catabolic preferences of heterotrophic bacteria.</title>
        <authorList>
            <person name="Gralka M."/>
        </authorList>
    </citation>
    <scope>NUCLEOTIDE SEQUENCE</scope>
    <source>
        <strain evidence="2">4G09</strain>
    </source>
</reference>
<sequence>MDSVNKKIALIIALIGFVLIGLMFAFELFEVMWFKVLIGVWVFVFCSSMYRLTPLFKARNRLEHFVQRDAQHLLVFSLMGFFDKKHGPNWLVIQSIERVVSKDDELIICSNNDRQLSVSLPVKKAELEAFMQRIFTTAEKQTITFEQA</sequence>
<keyword evidence="1" id="KW-1133">Transmembrane helix</keyword>
<dbReference type="EMBL" id="JAUYVT010000001">
    <property type="protein sequence ID" value="MDP2563584.1"/>
    <property type="molecule type" value="Genomic_DNA"/>
</dbReference>
<evidence type="ECO:0000313" key="3">
    <source>
        <dbReference type="Proteomes" id="UP001177212"/>
    </source>
</evidence>
<keyword evidence="1" id="KW-0812">Transmembrane</keyword>
<comment type="caution">
    <text evidence="2">The sequence shown here is derived from an EMBL/GenBank/DDBJ whole genome shotgun (WGS) entry which is preliminary data.</text>
</comment>
<feature type="transmembrane region" description="Helical" evidence="1">
    <location>
        <begin position="7"/>
        <end position="26"/>
    </location>
</feature>
<accession>A0ABT9F9Y8</accession>